<sequence>MQHLETALFSHCDKHRRSSSSCDPAVIFYKTHSTQNEAQELESWWTLSWTWAPYFPAQLQGCMKNFDFESLVLEVGSPAGQDTPLSFPELVEFLALVASVADTHRV</sequence>
<organism evidence="1 2">
    <name type="scientific">Elysia crispata</name>
    <name type="common">lettuce slug</name>
    <dbReference type="NCBI Taxonomy" id="231223"/>
    <lineage>
        <taxon>Eukaryota</taxon>
        <taxon>Metazoa</taxon>
        <taxon>Spiralia</taxon>
        <taxon>Lophotrochozoa</taxon>
        <taxon>Mollusca</taxon>
        <taxon>Gastropoda</taxon>
        <taxon>Heterobranchia</taxon>
        <taxon>Euthyneura</taxon>
        <taxon>Panpulmonata</taxon>
        <taxon>Sacoglossa</taxon>
        <taxon>Placobranchoidea</taxon>
        <taxon>Plakobranchidae</taxon>
        <taxon>Elysia</taxon>
    </lineage>
</organism>
<keyword evidence="2" id="KW-1185">Reference proteome</keyword>
<proteinExistence type="predicted"/>
<evidence type="ECO:0000313" key="2">
    <source>
        <dbReference type="Proteomes" id="UP001283361"/>
    </source>
</evidence>
<dbReference type="AlphaFoldDB" id="A0AAE1DFX9"/>
<evidence type="ECO:0000313" key="1">
    <source>
        <dbReference type="EMBL" id="KAK3769082.1"/>
    </source>
</evidence>
<accession>A0AAE1DFX9</accession>
<reference evidence="1" key="1">
    <citation type="journal article" date="2023" name="G3 (Bethesda)">
        <title>A reference genome for the long-term kleptoplast-retaining sea slug Elysia crispata morphotype clarki.</title>
        <authorList>
            <person name="Eastman K.E."/>
            <person name="Pendleton A.L."/>
            <person name="Shaikh M.A."/>
            <person name="Suttiyut T."/>
            <person name="Ogas R."/>
            <person name="Tomko P."/>
            <person name="Gavelis G."/>
            <person name="Widhalm J.R."/>
            <person name="Wisecaver J.H."/>
        </authorList>
    </citation>
    <scope>NUCLEOTIDE SEQUENCE</scope>
    <source>
        <strain evidence="1">ECLA1</strain>
    </source>
</reference>
<dbReference type="EMBL" id="JAWDGP010003976">
    <property type="protein sequence ID" value="KAK3769082.1"/>
    <property type="molecule type" value="Genomic_DNA"/>
</dbReference>
<name>A0AAE1DFX9_9GAST</name>
<gene>
    <name evidence="1" type="ORF">RRG08_032073</name>
</gene>
<protein>
    <submittedName>
        <fullName evidence="1">Uncharacterized protein</fullName>
    </submittedName>
</protein>
<dbReference type="Proteomes" id="UP001283361">
    <property type="component" value="Unassembled WGS sequence"/>
</dbReference>
<comment type="caution">
    <text evidence="1">The sequence shown here is derived from an EMBL/GenBank/DDBJ whole genome shotgun (WGS) entry which is preliminary data.</text>
</comment>